<proteinExistence type="inferred from homology"/>
<evidence type="ECO:0000313" key="8">
    <source>
        <dbReference type="EMBL" id="RGS44403.1"/>
    </source>
</evidence>
<dbReference type="Pfam" id="PF02534">
    <property type="entry name" value="T4SS-DNA_transf"/>
    <property type="match status" value="2"/>
</dbReference>
<comment type="subcellular location">
    <subcellularLocation>
        <location evidence="1">Cell membrane</location>
        <topology evidence="1">Multi-pass membrane protein</topology>
    </subcellularLocation>
</comment>
<keyword evidence="5" id="KW-1133">Transmembrane helix</keyword>
<evidence type="ECO:0000256" key="4">
    <source>
        <dbReference type="ARBA" id="ARBA00022692"/>
    </source>
</evidence>
<evidence type="ECO:0000256" key="5">
    <source>
        <dbReference type="ARBA" id="ARBA00022989"/>
    </source>
</evidence>
<keyword evidence="4" id="KW-0812">Transmembrane</keyword>
<dbReference type="InterPro" id="IPR003688">
    <property type="entry name" value="TraG/VirD4"/>
</dbReference>
<dbReference type="OrthoDB" id="9766496at2"/>
<keyword evidence="3" id="KW-1003">Cell membrane</keyword>
<name>A0A412IWG9_9FIRM</name>
<dbReference type="GO" id="GO:0005886">
    <property type="term" value="C:plasma membrane"/>
    <property type="evidence" value="ECO:0007669"/>
    <property type="project" value="UniProtKB-SubCell"/>
</dbReference>
<comment type="caution">
    <text evidence="8">The sequence shown here is derived from an EMBL/GenBank/DDBJ whole genome shotgun (WGS) entry which is preliminary data.</text>
</comment>
<sequence>MKALALKENQSAGARGKPKKAGKFPKTGQVDVANQIDNNMLFGVYNQQLLGLSLDNKKVNRSANVLVIGGTGTGKTFKYIKPNILQENCSMIITDPSGDIFRSFAPYLLSRGYNVYLFNASDFTLSNNYNPLLNVYDSSGAISETKVDILVDLYMKNAKAGKEAGGSDPFWDKSEKAFLTAIIYFVLENDDIPEKDKCFKKVLELVQMAKVDDESDEDSPLTQLMNNWFAKMDAEGRPYKAKSYYDTFLIAPQKTANTILITTAVDLQIFSTKEVDYITRKNEKYPEMNINIDKIATQQSYLFLGIPQSHQAYNFLIAMLYSQLYGRLYELGERKLRGKFHIGYKMGLPVFDYFDSEEEAKEFYENVTEANIEENDYINGTKIYNVMFNGKAYKTSVLKAPLVRLVNDLDKMVVWNADEYAGGDPSLPIHVNFLLDEFKNIGEIPNFLTILSTSRKYRIGSHVVIQDIGQLKTMYKDGEHETVMANVDTTIFLGSILKEDKEEIQKILGKTTIRQKSTSSSNSGISTSYTPTEVDLMSIDEISAINQNGRDDEIVIIRDVTPYICQKLNLTHHKRWKNVQEVKKLHIDVEKYYRNNNNENLFKNEQ</sequence>
<gene>
    <name evidence="8" type="ORF">DWX94_01020</name>
</gene>
<evidence type="ECO:0000256" key="3">
    <source>
        <dbReference type="ARBA" id="ARBA00022475"/>
    </source>
</evidence>
<dbReference type="CDD" id="cd01127">
    <property type="entry name" value="TrwB_TraG_TraD_VirD4"/>
    <property type="match status" value="2"/>
</dbReference>
<accession>A0A412IWG9</accession>
<evidence type="ECO:0000256" key="2">
    <source>
        <dbReference type="ARBA" id="ARBA00008806"/>
    </source>
</evidence>
<evidence type="ECO:0000256" key="1">
    <source>
        <dbReference type="ARBA" id="ARBA00004651"/>
    </source>
</evidence>
<dbReference type="InterPro" id="IPR051539">
    <property type="entry name" value="T4SS-coupling_protein"/>
</dbReference>
<comment type="similarity">
    <text evidence="2">Belongs to the VirD4/TraG family.</text>
</comment>
<dbReference type="PANTHER" id="PTHR37937:SF1">
    <property type="entry name" value="CONJUGATIVE TRANSFER: DNA TRANSPORT"/>
    <property type="match status" value="1"/>
</dbReference>
<dbReference type="EMBL" id="QRVK01000001">
    <property type="protein sequence ID" value="RGS44403.1"/>
    <property type="molecule type" value="Genomic_DNA"/>
</dbReference>
<dbReference type="Proteomes" id="UP000283295">
    <property type="component" value="Unassembled WGS sequence"/>
</dbReference>
<keyword evidence="6" id="KW-0472">Membrane</keyword>
<dbReference type="InterPro" id="IPR027417">
    <property type="entry name" value="P-loop_NTPase"/>
</dbReference>
<dbReference type="Gene3D" id="3.40.50.300">
    <property type="entry name" value="P-loop containing nucleotide triphosphate hydrolases"/>
    <property type="match status" value="2"/>
</dbReference>
<feature type="region of interest" description="Disordered" evidence="7">
    <location>
        <begin position="1"/>
        <end position="25"/>
    </location>
</feature>
<dbReference type="PANTHER" id="PTHR37937">
    <property type="entry name" value="CONJUGATIVE TRANSFER: DNA TRANSPORT"/>
    <property type="match status" value="1"/>
</dbReference>
<dbReference type="AlphaFoldDB" id="A0A412IWG9"/>
<evidence type="ECO:0000256" key="6">
    <source>
        <dbReference type="ARBA" id="ARBA00023136"/>
    </source>
</evidence>
<evidence type="ECO:0000256" key="7">
    <source>
        <dbReference type="SAM" id="MobiDB-lite"/>
    </source>
</evidence>
<dbReference type="SUPFAM" id="SSF52540">
    <property type="entry name" value="P-loop containing nucleoside triphosphate hydrolases"/>
    <property type="match status" value="1"/>
</dbReference>
<reference evidence="8 9" key="1">
    <citation type="submission" date="2018-08" db="EMBL/GenBank/DDBJ databases">
        <title>A genome reference for cultivated species of the human gut microbiota.</title>
        <authorList>
            <person name="Zou Y."/>
            <person name="Xue W."/>
            <person name="Luo G."/>
        </authorList>
    </citation>
    <scope>NUCLEOTIDE SEQUENCE [LARGE SCALE GENOMIC DNA]</scope>
    <source>
        <strain evidence="8 9">AF22-21</strain>
    </source>
</reference>
<organism evidence="8 9">
    <name type="scientific">Coprococcus eutactus</name>
    <dbReference type="NCBI Taxonomy" id="33043"/>
    <lineage>
        <taxon>Bacteria</taxon>
        <taxon>Bacillati</taxon>
        <taxon>Bacillota</taxon>
        <taxon>Clostridia</taxon>
        <taxon>Lachnospirales</taxon>
        <taxon>Lachnospiraceae</taxon>
        <taxon>Coprococcus</taxon>
    </lineage>
</organism>
<protein>
    <submittedName>
        <fullName evidence="8">Type IV secretory system conjugative DNA transfer family protein</fullName>
    </submittedName>
</protein>
<evidence type="ECO:0000313" key="9">
    <source>
        <dbReference type="Proteomes" id="UP000283295"/>
    </source>
</evidence>